<feature type="transmembrane region" description="Helical" evidence="2">
    <location>
        <begin position="133"/>
        <end position="156"/>
    </location>
</feature>
<feature type="compositionally biased region" description="Polar residues" evidence="1">
    <location>
        <begin position="70"/>
        <end position="85"/>
    </location>
</feature>
<keyword evidence="2" id="KW-1133">Transmembrane helix</keyword>
<dbReference type="KEGG" id="ela:UCREL1_6989"/>
<organism evidence="3 4">
    <name type="scientific">Eutypa lata (strain UCR-EL1)</name>
    <name type="common">Grapevine dieback disease fungus</name>
    <name type="synonym">Eutypa armeniacae</name>
    <dbReference type="NCBI Taxonomy" id="1287681"/>
    <lineage>
        <taxon>Eukaryota</taxon>
        <taxon>Fungi</taxon>
        <taxon>Dikarya</taxon>
        <taxon>Ascomycota</taxon>
        <taxon>Pezizomycotina</taxon>
        <taxon>Sordariomycetes</taxon>
        <taxon>Xylariomycetidae</taxon>
        <taxon>Xylariales</taxon>
        <taxon>Diatrypaceae</taxon>
        <taxon>Eutypa</taxon>
    </lineage>
</organism>
<keyword evidence="4" id="KW-1185">Reference proteome</keyword>
<dbReference type="SUPFAM" id="SSF89372">
    <property type="entry name" value="Fucose-specific lectin"/>
    <property type="match status" value="1"/>
</dbReference>
<evidence type="ECO:0000256" key="2">
    <source>
        <dbReference type="SAM" id="Phobius"/>
    </source>
</evidence>
<keyword evidence="2" id="KW-0812">Transmembrane</keyword>
<dbReference type="eggNOG" id="ENOG502SHGW">
    <property type="taxonomic scope" value="Eukaryota"/>
</dbReference>
<dbReference type="HOGENOM" id="CLU_499683_0_0_1"/>
<feature type="region of interest" description="Disordered" evidence="1">
    <location>
        <begin position="24"/>
        <end position="89"/>
    </location>
</feature>
<dbReference type="OrthoDB" id="5396810at2759"/>
<reference evidence="4" key="1">
    <citation type="journal article" date="2013" name="Genome Announc.">
        <title>Draft genome sequence of the grapevine dieback fungus Eutypa lata UCR-EL1.</title>
        <authorList>
            <person name="Blanco-Ulate B."/>
            <person name="Rolshausen P.E."/>
            <person name="Cantu D."/>
        </authorList>
    </citation>
    <scope>NUCLEOTIDE SEQUENCE [LARGE SCALE GENOMIC DNA]</scope>
    <source>
        <strain evidence="4">UCR-EL1</strain>
    </source>
</reference>
<evidence type="ECO:0000313" key="4">
    <source>
        <dbReference type="Proteomes" id="UP000012174"/>
    </source>
</evidence>
<name>M7SNJ7_EUTLA</name>
<dbReference type="Gene3D" id="2.120.10.70">
    <property type="entry name" value="Fucose-specific lectin"/>
    <property type="match status" value="1"/>
</dbReference>
<evidence type="ECO:0008006" key="5">
    <source>
        <dbReference type="Google" id="ProtNLM"/>
    </source>
</evidence>
<dbReference type="AlphaFoldDB" id="M7SNJ7"/>
<dbReference type="EMBL" id="KB706724">
    <property type="protein sequence ID" value="EMR66013.1"/>
    <property type="molecule type" value="Genomic_DNA"/>
</dbReference>
<accession>M7SNJ7</accession>
<evidence type="ECO:0000313" key="3">
    <source>
        <dbReference type="EMBL" id="EMR66013.1"/>
    </source>
</evidence>
<sequence>MAGQGPDYNDFEMITSPKVLLPARSDGTLVSSGPQFRGSGDASLPEHVGGGGGRPSSSLPERVAWKLEDNPSQATYNHSIPAPQSSEDRLEWEVPAKGVDDVERNSQKKKKKKKKRRCAGCCGFCGLPRKWKWTIGVVTTLVFLGVLAGGIAGGLMSRTYYNSSSYYDSDDFDTSRNPAEAARLAALNWTDGANETRHAVFYQMQGALFLQQYYEANKSWVSHNISADFWPQNLNIPSVKVGTPLAAAATPATRGADTAFSAVLYYLNSDNEIRELVSSDEDNLGQWSYGEGHPSRSAANWTQLAAAPNFCDSTDGCRNAFCYAYQNRDQNVMFACGDDWSQPTQLDGAHPGGAVALVPFVYEQNGGSDNATLVSEMQLFHYTDTTVKMFHIWSNSSWDAEEKPIISTLDTEVNPYTTYGTAYDNETPRVVATPANGDADVFALGVTGSYTLDLKGSWYVDGAWERDQSVEMVGRSRNLSSSSSSSSEDMGGVALDHAGYFYAASYDEYTIYQYGWSADDPFTLTYVGDVNIWEDCIGDEYDGCV</sequence>
<proteinExistence type="predicted"/>
<gene>
    <name evidence="3" type="ORF">UCREL1_6989</name>
</gene>
<keyword evidence="2" id="KW-0472">Membrane</keyword>
<protein>
    <recommendedName>
        <fullName evidence="5">Fucose-specific lectin</fullName>
    </recommendedName>
</protein>
<dbReference type="Proteomes" id="UP000012174">
    <property type="component" value="Unassembled WGS sequence"/>
</dbReference>
<evidence type="ECO:0000256" key="1">
    <source>
        <dbReference type="SAM" id="MobiDB-lite"/>
    </source>
</evidence>